<dbReference type="Gene3D" id="3.40.50.1820">
    <property type="entry name" value="alpha/beta hydrolase"/>
    <property type="match status" value="1"/>
</dbReference>
<dbReference type="GO" id="GO:0004620">
    <property type="term" value="F:phospholipase activity"/>
    <property type="evidence" value="ECO:0007669"/>
    <property type="project" value="TreeGrafter"/>
</dbReference>
<dbReference type="GO" id="GO:0046461">
    <property type="term" value="P:neutral lipid catabolic process"/>
    <property type="evidence" value="ECO:0007669"/>
    <property type="project" value="TreeGrafter"/>
</dbReference>
<dbReference type="STRING" id="670483.S7QFU5"/>
<evidence type="ECO:0000256" key="10">
    <source>
        <dbReference type="ARBA" id="ARBA00022963"/>
    </source>
</evidence>
<comment type="function">
    <text evidence="17">Lipase which is essential for lysis of subvacuolar cytoplasm to vacuole targeted bodies and intravacuolar autophagic bodies. Involved in the lysis of intravacuolar multivesicular body (MVB) vesicles. The intravacuolar membrane disintegration by ATG15 is critical to life span extension.</text>
</comment>
<dbReference type="CDD" id="cd00519">
    <property type="entry name" value="Lipase_3"/>
    <property type="match status" value="1"/>
</dbReference>
<dbReference type="PANTHER" id="PTHR47175:SF2">
    <property type="entry name" value="LIPASE ATG15-RELATED"/>
    <property type="match status" value="1"/>
</dbReference>
<keyword evidence="8" id="KW-0967">Endosome</keyword>
<reference evidence="21 22" key="1">
    <citation type="journal article" date="2012" name="Science">
        <title>The Paleozoic origin of enzymatic lignin decomposition reconstructed from 31 fungal genomes.</title>
        <authorList>
            <person name="Floudas D."/>
            <person name="Binder M."/>
            <person name="Riley R."/>
            <person name="Barry K."/>
            <person name="Blanchette R.A."/>
            <person name="Henrissat B."/>
            <person name="Martinez A.T."/>
            <person name="Otillar R."/>
            <person name="Spatafora J.W."/>
            <person name="Yadav J.S."/>
            <person name="Aerts A."/>
            <person name="Benoit I."/>
            <person name="Boyd A."/>
            <person name="Carlson A."/>
            <person name="Copeland A."/>
            <person name="Coutinho P.M."/>
            <person name="de Vries R.P."/>
            <person name="Ferreira P."/>
            <person name="Findley K."/>
            <person name="Foster B."/>
            <person name="Gaskell J."/>
            <person name="Glotzer D."/>
            <person name="Gorecki P."/>
            <person name="Heitman J."/>
            <person name="Hesse C."/>
            <person name="Hori C."/>
            <person name="Igarashi K."/>
            <person name="Jurgens J.A."/>
            <person name="Kallen N."/>
            <person name="Kersten P."/>
            <person name="Kohler A."/>
            <person name="Kuees U."/>
            <person name="Kumar T.K.A."/>
            <person name="Kuo A."/>
            <person name="LaButti K."/>
            <person name="Larrondo L.F."/>
            <person name="Lindquist E."/>
            <person name="Ling A."/>
            <person name="Lombard V."/>
            <person name="Lucas S."/>
            <person name="Lundell T."/>
            <person name="Martin R."/>
            <person name="McLaughlin D.J."/>
            <person name="Morgenstern I."/>
            <person name="Morin E."/>
            <person name="Murat C."/>
            <person name="Nagy L.G."/>
            <person name="Nolan M."/>
            <person name="Ohm R.A."/>
            <person name="Patyshakuliyeva A."/>
            <person name="Rokas A."/>
            <person name="Ruiz-Duenas F.J."/>
            <person name="Sabat G."/>
            <person name="Salamov A."/>
            <person name="Samejima M."/>
            <person name="Schmutz J."/>
            <person name="Slot J.C."/>
            <person name="St John F."/>
            <person name="Stenlid J."/>
            <person name="Sun H."/>
            <person name="Sun S."/>
            <person name="Syed K."/>
            <person name="Tsang A."/>
            <person name="Wiebenga A."/>
            <person name="Young D."/>
            <person name="Pisabarro A."/>
            <person name="Eastwood D.C."/>
            <person name="Martin F."/>
            <person name="Cullen D."/>
            <person name="Grigoriev I.V."/>
            <person name="Hibbett D.S."/>
        </authorList>
    </citation>
    <scope>NUCLEOTIDE SEQUENCE [LARGE SCALE GENOMIC DNA]</scope>
    <source>
        <strain evidence="21 22">ATCC 11539</strain>
    </source>
</reference>
<dbReference type="GO" id="GO:0006660">
    <property type="term" value="P:phosphatidylserine catabolic process"/>
    <property type="evidence" value="ECO:0007669"/>
    <property type="project" value="TreeGrafter"/>
</dbReference>
<dbReference type="AlphaFoldDB" id="S7QFU5"/>
<evidence type="ECO:0000256" key="14">
    <source>
        <dbReference type="ARBA" id="ARBA00023098"/>
    </source>
</evidence>
<evidence type="ECO:0000256" key="8">
    <source>
        <dbReference type="ARBA" id="ARBA00022753"/>
    </source>
</evidence>
<dbReference type="HOGENOM" id="CLU_028295_1_1_1"/>
<keyword evidence="13" id="KW-0072">Autophagy</keyword>
<protein>
    <recommendedName>
        <fullName evidence="6">triacylglycerol lipase</fullName>
        <ecNumber evidence="6">3.1.1.3</ecNumber>
    </recommendedName>
    <alternativeName>
        <fullName evidence="18">Autophagy-related protein 15</fullName>
    </alternativeName>
</protein>
<comment type="similarity">
    <text evidence="4">Belongs to the AB hydrolase superfamily. Lipase family.</text>
</comment>
<dbReference type="GeneID" id="19308236"/>
<dbReference type="EMBL" id="KB469298">
    <property type="protein sequence ID" value="EPQ58013.1"/>
    <property type="molecule type" value="Genomic_DNA"/>
</dbReference>
<dbReference type="KEGG" id="gtr:GLOTRDRAFT_71987"/>
<dbReference type="OMA" id="KEVITHV"/>
<dbReference type="Proteomes" id="UP000030669">
    <property type="component" value="Unassembled WGS sequence"/>
</dbReference>
<evidence type="ECO:0000256" key="1">
    <source>
        <dbReference type="ARBA" id="ARBA00001024"/>
    </source>
</evidence>
<comment type="subcellular location">
    <subcellularLocation>
        <location evidence="3">Endosome</location>
        <location evidence="3">Multivesicular body membrane</location>
        <topology evidence="3">Single-pass type II membrane protein</topology>
    </subcellularLocation>
    <subcellularLocation>
        <location evidence="2">Prevacuolar compartment membrane</location>
        <topology evidence="2">Single-pass type II membrane protein</topology>
    </subcellularLocation>
</comment>
<dbReference type="GO" id="GO:0005775">
    <property type="term" value="C:vacuolar lumen"/>
    <property type="evidence" value="ECO:0007669"/>
    <property type="project" value="TreeGrafter"/>
</dbReference>
<dbReference type="GO" id="GO:0004806">
    <property type="term" value="F:triacylglycerol lipase activity"/>
    <property type="evidence" value="ECO:0007669"/>
    <property type="project" value="UniProtKB-EC"/>
</dbReference>
<dbReference type="SUPFAM" id="SSF53474">
    <property type="entry name" value="alpha/beta-Hydrolases"/>
    <property type="match status" value="1"/>
</dbReference>
<feature type="chain" id="PRO_5004556095" description="triacylglycerol lipase" evidence="19">
    <location>
        <begin position="23"/>
        <end position="417"/>
    </location>
</feature>
<evidence type="ECO:0000256" key="5">
    <source>
        <dbReference type="ARBA" id="ARBA00011137"/>
    </source>
</evidence>
<keyword evidence="22" id="KW-1185">Reference proteome</keyword>
<evidence type="ECO:0000256" key="4">
    <source>
        <dbReference type="ARBA" id="ARBA00010701"/>
    </source>
</evidence>
<keyword evidence="12" id="KW-1133">Transmembrane helix</keyword>
<evidence type="ECO:0000256" key="15">
    <source>
        <dbReference type="ARBA" id="ARBA00023136"/>
    </source>
</evidence>
<dbReference type="GO" id="GO:0034727">
    <property type="term" value="P:piecemeal microautophagy of the nucleus"/>
    <property type="evidence" value="ECO:0007669"/>
    <property type="project" value="TreeGrafter"/>
</dbReference>
<keyword evidence="19" id="KW-0732">Signal</keyword>
<comment type="catalytic activity">
    <reaction evidence="1">
        <text>a triacylglycerol + H2O = a diacylglycerol + a fatty acid + H(+)</text>
        <dbReference type="Rhea" id="RHEA:12044"/>
        <dbReference type="ChEBI" id="CHEBI:15377"/>
        <dbReference type="ChEBI" id="CHEBI:15378"/>
        <dbReference type="ChEBI" id="CHEBI:17855"/>
        <dbReference type="ChEBI" id="CHEBI:18035"/>
        <dbReference type="ChEBI" id="CHEBI:28868"/>
        <dbReference type="EC" id="3.1.1.3"/>
    </reaction>
</comment>
<dbReference type="EC" id="3.1.1.3" evidence="6"/>
<dbReference type="OrthoDB" id="58570at2759"/>
<evidence type="ECO:0000256" key="12">
    <source>
        <dbReference type="ARBA" id="ARBA00022989"/>
    </source>
</evidence>
<accession>S7QFU5</accession>
<dbReference type="GO" id="GO:0032585">
    <property type="term" value="C:multivesicular body membrane"/>
    <property type="evidence" value="ECO:0007669"/>
    <property type="project" value="UniProtKB-SubCell"/>
</dbReference>
<organism evidence="21 22">
    <name type="scientific">Gloeophyllum trabeum (strain ATCC 11539 / FP-39264 / Madison 617)</name>
    <name type="common">Brown rot fungus</name>
    <dbReference type="NCBI Taxonomy" id="670483"/>
    <lineage>
        <taxon>Eukaryota</taxon>
        <taxon>Fungi</taxon>
        <taxon>Dikarya</taxon>
        <taxon>Basidiomycota</taxon>
        <taxon>Agaricomycotina</taxon>
        <taxon>Agaricomycetes</taxon>
        <taxon>Gloeophyllales</taxon>
        <taxon>Gloeophyllaceae</taxon>
        <taxon>Gloeophyllum</taxon>
    </lineage>
</organism>
<gene>
    <name evidence="21" type="ORF">GLOTRDRAFT_71987</name>
</gene>
<evidence type="ECO:0000256" key="3">
    <source>
        <dbReference type="ARBA" id="ARBA00004343"/>
    </source>
</evidence>
<evidence type="ECO:0000256" key="11">
    <source>
        <dbReference type="ARBA" id="ARBA00022968"/>
    </source>
</evidence>
<keyword evidence="11" id="KW-0735">Signal-anchor</keyword>
<evidence type="ECO:0000256" key="19">
    <source>
        <dbReference type="SAM" id="SignalP"/>
    </source>
</evidence>
<feature type="signal peptide" evidence="19">
    <location>
        <begin position="1"/>
        <end position="22"/>
    </location>
</feature>
<evidence type="ECO:0000256" key="18">
    <source>
        <dbReference type="ARBA" id="ARBA00029828"/>
    </source>
</evidence>
<keyword evidence="7" id="KW-0812">Transmembrane</keyword>
<keyword evidence="14" id="KW-0443">Lipid metabolism</keyword>
<dbReference type="eggNOG" id="KOG4540">
    <property type="taxonomic scope" value="Eukaryota"/>
</dbReference>
<name>S7QFU5_GLOTA</name>
<evidence type="ECO:0000256" key="16">
    <source>
        <dbReference type="ARBA" id="ARBA00023180"/>
    </source>
</evidence>
<evidence type="ECO:0000256" key="2">
    <source>
        <dbReference type="ARBA" id="ARBA00004270"/>
    </source>
</evidence>
<dbReference type="InterPro" id="IPR029058">
    <property type="entry name" value="AB_hydrolase_fold"/>
</dbReference>
<comment type="subunit">
    <text evidence="5">Binds to both phosphatidylinositol (PI) and phosphatidylinositol 3,5-bisphosphate (PIP2).</text>
</comment>
<evidence type="ECO:0000256" key="17">
    <source>
        <dbReference type="ARBA" id="ARBA00024663"/>
    </source>
</evidence>
<proteinExistence type="inferred from homology"/>
<evidence type="ECO:0000256" key="7">
    <source>
        <dbReference type="ARBA" id="ARBA00022692"/>
    </source>
</evidence>
<dbReference type="Pfam" id="PF01764">
    <property type="entry name" value="Lipase_3"/>
    <property type="match status" value="1"/>
</dbReference>
<dbReference type="InterPro" id="IPR050805">
    <property type="entry name" value="ATG15_Lipase"/>
</dbReference>
<evidence type="ECO:0000313" key="21">
    <source>
        <dbReference type="EMBL" id="EPQ58013.1"/>
    </source>
</evidence>
<dbReference type="GO" id="GO:0034496">
    <property type="term" value="P:multivesicular body membrane disassembly"/>
    <property type="evidence" value="ECO:0007669"/>
    <property type="project" value="TreeGrafter"/>
</dbReference>
<keyword evidence="9 21" id="KW-0378">Hydrolase</keyword>
<evidence type="ECO:0000313" key="22">
    <source>
        <dbReference type="Proteomes" id="UP000030669"/>
    </source>
</evidence>
<evidence type="ECO:0000256" key="13">
    <source>
        <dbReference type="ARBA" id="ARBA00023006"/>
    </source>
</evidence>
<dbReference type="InterPro" id="IPR002921">
    <property type="entry name" value="Fungal_lipase-type"/>
</dbReference>
<dbReference type="RefSeq" id="XP_007863309.1">
    <property type="nucleotide sequence ID" value="XM_007865118.1"/>
</dbReference>
<feature type="domain" description="Fungal lipase-type" evidence="20">
    <location>
        <begin position="238"/>
        <end position="267"/>
    </location>
</feature>
<keyword evidence="15" id="KW-0472">Membrane</keyword>
<keyword evidence="10" id="KW-0442">Lipid degradation</keyword>
<dbReference type="PANTHER" id="PTHR47175">
    <property type="entry name" value="LIPASE ATG15-RELATED"/>
    <property type="match status" value="1"/>
</dbReference>
<evidence type="ECO:0000256" key="6">
    <source>
        <dbReference type="ARBA" id="ARBA00013279"/>
    </source>
</evidence>
<keyword evidence="16" id="KW-0325">Glycoprotein</keyword>
<evidence type="ECO:0000256" key="9">
    <source>
        <dbReference type="ARBA" id="ARBA00022801"/>
    </source>
</evidence>
<sequence length="417" mass="45872">MRLGSVSLILAALTSISAQAASQVIFGLHREYGVAVDGEVDELQLRVYSPDLHVRPTYTISAHPTSVYRPRSQAAFESARLRSLRDAQDEKVLWDERKVLGPDITDRHTLAQLARMTGNAYSMPGWKNWYDIDPEWNNSFPIGWDPDSPGFRGHVFLSSDESIAILSIKGTTINGPTSKLDKFNDNLLFSCCCARVDISWVFSTVCGCYRCGWRCDESCLSEAVAQDSLFYSVGINLINNLTSMYPDSDIWLVGHSLGGALASLLGITFGFPAVAFESPGERLAANRLHLPLPTADSVVPWHAPVTHVYHTADPIPQGACTGPLSPCAQAGYALETRCHLGGSVVFDSVNKLGWGVDIRSHPIREVVRMLEIEGVDWAENGEVPAREKEEGCIDCYKWEFGDFDRLGDTSLPGSRCK</sequence>
<evidence type="ECO:0000259" key="20">
    <source>
        <dbReference type="Pfam" id="PF01764"/>
    </source>
</evidence>